<sequence>MSCLNLEQLARRPDLERYLKELGEPTRLGEALTIVGHPFAEPFSNDDLIELALEYGLPTSQIADTRKAIDATGFTTRYFSFLPGQETDIGRSLERTADIGAILLKETLKAKGWEDGFDIFIDTSAFLPTTINGMILDRLGINRVYSRSYRYACAGAVGAFIDCLSDPSLQDARIVIGALEPLSMVLDQSQFLSPSTITFPSIFGDANSFLAFSPSHFHLENKRILIQPDGGVIKLETLYNFSETPSEPLSIPEHYRFANQGENIFHHSPSGAFLEIPSPDNGASVSMDGMATGFFFGDKTTGVIIDLLKENGNMDMLKTLGHKNIIMHPASKPVVDRIAKLLYRGKYKYLEAPELPFLMDKARHSNGSSATTLNRWRYMIENNMIDPRLPMLWIAPGIGSAIAGAIGWINP</sequence>
<evidence type="ECO:0008006" key="3">
    <source>
        <dbReference type="Google" id="ProtNLM"/>
    </source>
</evidence>
<reference evidence="1 2" key="1">
    <citation type="journal article" date="2015" name="Nature">
        <title>rRNA introns, odd ribosomes, and small enigmatic genomes across a large radiation of phyla.</title>
        <authorList>
            <person name="Brown C.T."/>
            <person name="Hug L.A."/>
            <person name="Thomas B.C."/>
            <person name="Sharon I."/>
            <person name="Castelle C.J."/>
            <person name="Singh A."/>
            <person name="Wilkins M.J."/>
            <person name="Williams K.H."/>
            <person name="Banfield J.F."/>
        </authorList>
    </citation>
    <scope>NUCLEOTIDE SEQUENCE [LARGE SCALE GENOMIC DNA]</scope>
</reference>
<dbReference type="EMBL" id="LCFK01000015">
    <property type="protein sequence ID" value="KKS94038.1"/>
    <property type="molecule type" value="Genomic_DNA"/>
</dbReference>
<evidence type="ECO:0000313" key="2">
    <source>
        <dbReference type="Proteomes" id="UP000033980"/>
    </source>
</evidence>
<accession>A0A0G1G4Z3</accession>
<name>A0A0G1G4Z3_9BACT</name>
<protein>
    <recommendedName>
        <fullName evidence="3">Beta-ketoacyl-[acyl-carrier-protein] synthase III C-terminal domain-containing protein</fullName>
    </recommendedName>
</protein>
<dbReference type="AlphaFoldDB" id="A0A0G1G4Z3"/>
<comment type="caution">
    <text evidence="1">The sequence shown here is derived from an EMBL/GenBank/DDBJ whole genome shotgun (WGS) entry which is preliminary data.</text>
</comment>
<proteinExistence type="predicted"/>
<evidence type="ECO:0000313" key="1">
    <source>
        <dbReference type="EMBL" id="KKS94038.1"/>
    </source>
</evidence>
<gene>
    <name evidence="1" type="ORF">UV68_C0015G0004</name>
</gene>
<organism evidence="1 2">
    <name type="scientific">Candidatus Collierbacteria bacterium GW2011_GWC2_43_12</name>
    <dbReference type="NCBI Taxonomy" id="1618390"/>
    <lineage>
        <taxon>Bacteria</taxon>
        <taxon>Candidatus Collieribacteriota</taxon>
    </lineage>
</organism>
<dbReference type="Proteomes" id="UP000033980">
    <property type="component" value="Unassembled WGS sequence"/>
</dbReference>